<keyword evidence="1" id="KW-1133">Transmembrane helix</keyword>
<keyword evidence="1" id="KW-0812">Transmembrane</keyword>
<reference evidence="2 3" key="1">
    <citation type="journal article" date="2014" name="Virology">
        <title>The complete genome sequence of the Alphaentomopoxvirus Anomala cuprea entomopoxvirus, including its terminal hairpin loop sequences, suggests a potentially unique mode of apoptosis inhibition and mode of DNA replication.</title>
        <authorList>
            <person name="Mitsuhashi W."/>
            <person name="Miyamoto K."/>
            <person name="Wada S."/>
        </authorList>
    </citation>
    <scope>NUCLEOTIDE SEQUENCE [LARGE SCALE GENOMIC DNA]</scope>
    <source>
        <strain evidence="2">CV6M</strain>
    </source>
</reference>
<dbReference type="EMBL" id="AP013055">
    <property type="protein sequence ID" value="BAO49467.1"/>
    <property type="molecule type" value="Genomic_DNA"/>
</dbReference>
<evidence type="ECO:0000256" key="1">
    <source>
        <dbReference type="SAM" id="Phobius"/>
    </source>
</evidence>
<accession>W6JIU3</accession>
<evidence type="ECO:0000313" key="3">
    <source>
        <dbReference type="Proteomes" id="UP000174145"/>
    </source>
</evidence>
<dbReference type="Proteomes" id="UP000174145">
    <property type="component" value="Segment"/>
</dbReference>
<feature type="transmembrane region" description="Helical" evidence="1">
    <location>
        <begin position="64"/>
        <end position="81"/>
    </location>
</feature>
<dbReference type="KEGG" id="vg:18263536"/>
<keyword evidence="3" id="KW-1185">Reference proteome</keyword>
<dbReference type="GeneID" id="18263536"/>
<protein>
    <submittedName>
        <fullName evidence="2">Uncharacterized protein</fullName>
    </submittedName>
</protein>
<dbReference type="RefSeq" id="YP_009001580.1">
    <property type="nucleotide sequence ID" value="NC_023426.1"/>
</dbReference>
<sequence length="89" mass="10692">MDKLVNYTILPLILIQYYNEEDKTCQLIYYIKSLITILTLYLLIDLSVYSMLFISQFILNMLDYMIYIKILGTITILLFTYNNRFIIIN</sequence>
<proteinExistence type="predicted"/>
<keyword evidence="1" id="KW-0472">Membrane</keyword>
<name>W6JIU3_9POXV</name>
<evidence type="ECO:0000313" key="2">
    <source>
        <dbReference type="EMBL" id="BAO49467.1"/>
    </source>
</evidence>
<organism evidence="2 3">
    <name type="scientific">Alphaentomopoxvirus acuprea</name>
    <dbReference type="NCBI Taxonomy" id="62099"/>
    <lineage>
        <taxon>Viruses</taxon>
        <taxon>Varidnaviria</taxon>
        <taxon>Bamfordvirae</taxon>
        <taxon>Nucleocytoviricota</taxon>
        <taxon>Pokkesviricetes</taxon>
        <taxon>Chitovirales</taxon>
        <taxon>Poxviridae</taxon>
        <taxon>Entomopoxvirinae</taxon>
        <taxon>Alphaentomopoxvirus</taxon>
    </lineage>
</organism>
<feature type="transmembrane region" description="Helical" evidence="1">
    <location>
        <begin position="27"/>
        <end position="44"/>
    </location>
</feature>